<keyword evidence="8 10" id="KW-0472">Membrane</keyword>
<evidence type="ECO:0000256" key="4">
    <source>
        <dbReference type="ARBA" id="ARBA00022692"/>
    </source>
</evidence>
<dbReference type="Gene3D" id="3.40.50.300">
    <property type="entry name" value="P-loop containing nucleotide triphosphate hydrolases"/>
    <property type="match status" value="1"/>
</dbReference>
<dbReference type="AlphaFoldDB" id="E4XG32"/>
<evidence type="ECO:0000256" key="6">
    <source>
        <dbReference type="ARBA" id="ARBA00022989"/>
    </source>
</evidence>
<dbReference type="OrthoDB" id="10335100at2759"/>
<keyword evidence="6 10" id="KW-1133">Transmembrane helix</keyword>
<evidence type="ECO:0000256" key="8">
    <source>
        <dbReference type="ARBA" id="ARBA00023136"/>
    </source>
</evidence>
<comment type="similarity">
    <text evidence="2">Belongs to the galactose-3-O-sulfotransferase family.</text>
</comment>
<evidence type="ECO:0000256" key="2">
    <source>
        <dbReference type="ARBA" id="ARBA00008124"/>
    </source>
</evidence>
<organism evidence="11">
    <name type="scientific">Oikopleura dioica</name>
    <name type="common">Tunicate</name>
    <dbReference type="NCBI Taxonomy" id="34765"/>
    <lineage>
        <taxon>Eukaryota</taxon>
        <taxon>Metazoa</taxon>
        <taxon>Chordata</taxon>
        <taxon>Tunicata</taxon>
        <taxon>Appendicularia</taxon>
        <taxon>Copelata</taxon>
        <taxon>Oikopleuridae</taxon>
        <taxon>Oikopleura</taxon>
    </lineage>
</organism>
<evidence type="ECO:0000313" key="11">
    <source>
        <dbReference type="EMBL" id="CBY09630.1"/>
    </source>
</evidence>
<dbReference type="Proteomes" id="UP000001307">
    <property type="component" value="Unassembled WGS sequence"/>
</dbReference>
<dbReference type="Pfam" id="PF06990">
    <property type="entry name" value="Gal-3-0_sulfotr"/>
    <property type="match status" value="1"/>
</dbReference>
<evidence type="ECO:0000256" key="3">
    <source>
        <dbReference type="ARBA" id="ARBA00022679"/>
    </source>
</evidence>
<dbReference type="GO" id="GO:0001733">
    <property type="term" value="F:galactosylceramide sulfotransferase activity"/>
    <property type="evidence" value="ECO:0007669"/>
    <property type="project" value="InterPro"/>
</dbReference>
<evidence type="ECO:0000256" key="1">
    <source>
        <dbReference type="ARBA" id="ARBA00004323"/>
    </source>
</evidence>
<name>E4XG32_OIKDI</name>
<dbReference type="GO" id="GO:0009247">
    <property type="term" value="P:glycolipid biosynthetic process"/>
    <property type="evidence" value="ECO:0007669"/>
    <property type="project" value="InterPro"/>
</dbReference>
<evidence type="ECO:0000256" key="10">
    <source>
        <dbReference type="SAM" id="Phobius"/>
    </source>
</evidence>
<dbReference type="EMBL" id="FN653047">
    <property type="protein sequence ID" value="CBY09630.1"/>
    <property type="molecule type" value="Genomic_DNA"/>
</dbReference>
<gene>
    <name evidence="11" type="ORF">GSOID_T00010440001</name>
</gene>
<keyword evidence="12" id="KW-1185">Reference proteome</keyword>
<evidence type="ECO:0000256" key="7">
    <source>
        <dbReference type="ARBA" id="ARBA00023034"/>
    </source>
</evidence>
<dbReference type="InterPro" id="IPR009729">
    <property type="entry name" value="Gal-3-0_sulfotransfrase"/>
</dbReference>
<keyword evidence="4 10" id="KW-0812">Transmembrane</keyword>
<proteinExistence type="inferred from homology"/>
<keyword evidence="3" id="KW-0808">Transferase</keyword>
<dbReference type="InterPro" id="IPR027417">
    <property type="entry name" value="P-loop_NTPase"/>
</dbReference>
<reference evidence="11" key="1">
    <citation type="journal article" date="2010" name="Science">
        <title>Plasticity of animal genome architecture unmasked by rapid evolution of a pelagic tunicate.</title>
        <authorList>
            <person name="Denoeud F."/>
            <person name="Henriet S."/>
            <person name="Mungpakdee S."/>
            <person name="Aury J.M."/>
            <person name="Da Silva C."/>
            <person name="Brinkmann H."/>
            <person name="Mikhaleva J."/>
            <person name="Olsen L.C."/>
            <person name="Jubin C."/>
            <person name="Canestro C."/>
            <person name="Bouquet J.M."/>
            <person name="Danks G."/>
            <person name="Poulain J."/>
            <person name="Campsteijn C."/>
            <person name="Adamski M."/>
            <person name="Cross I."/>
            <person name="Yadetie F."/>
            <person name="Muffato M."/>
            <person name="Louis A."/>
            <person name="Butcher S."/>
            <person name="Tsagkogeorga G."/>
            <person name="Konrad A."/>
            <person name="Singh S."/>
            <person name="Jensen M.F."/>
            <person name="Cong E.H."/>
            <person name="Eikeseth-Otteraa H."/>
            <person name="Noel B."/>
            <person name="Anthouard V."/>
            <person name="Porcel B.M."/>
            <person name="Kachouri-Lafond R."/>
            <person name="Nishino A."/>
            <person name="Ugolini M."/>
            <person name="Chourrout P."/>
            <person name="Nishida H."/>
            <person name="Aasland R."/>
            <person name="Huzurbazar S."/>
            <person name="Westhof E."/>
            <person name="Delsuc F."/>
            <person name="Lehrach H."/>
            <person name="Reinhardt R."/>
            <person name="Weissenbach J."/>
            <person name="Roy S.W."/>
            <person name="Artiguenave F."/>
            <person name="Postlethwait J.H."/>
            <person name="Manak J.R."/>
            <person name="Thompson E.M."/>
            <person name="Jaillon O."/>
            <person name="Du Pasquier L."/>
            <person name="Boudinot P."/>
            <person name="Liberles D.A."/>
            <person name="Volff J.N."/>
            <person name="Philippe H."/>
            <person name="Lenhard B."/>
            <person name="Roest Crollius H."/>
            <person name="Wincker P."/>
            <person name="Chourrout D."/>
        </authorList>
    </citation>
    <scope>NUCLEOTIDE SEQUENCE [LARGE SCALE GENOMIC DNA]</scope>
</reference>
<feature type="transmembrane region" description="Helical" evidence="10">
    <location>
        <begin position="6"/>
        <end position="22"/>
    </location>
</feature>
<dbReference type="PANTHER" id="PTHR14647">
    <property type="entry name" value="GALACTOSE-3-O-SULFOTRANSFERASE"/>
    <property type="match status" value="1"/>
</dbReference>
<protein>
    <submittedName>
        <fullName evidence="11">Uncharacterized protein</fullName>
    </submittedName>
</protein>
<evidence type="ECO:0000256" key="9">
    <source>
        <dbReference type="ARBA" id="ARBA00023180"/>
    </source>
</evidence>
<accession>E4XG32</accession>
<sequence length="480" mass="56507">MTLTLQNYIFLGLSICFLLILVKEKQYLSKLKVEPSQEKIEKKQIYKHKTRKVYSTAKSVVEKLSDEGNIKMKWTPNTEECKPKHKVASTTFKVMFRQFAKYRQIPLGHPLIGPQDKFLTSHGSERFTDVKRGGCYPARINEDCWPRKHYHPAVGLTYHFRWNIEQADKLFDLESTAIFTTIRNPLTCFESVYEYFYYKRNVSTSFKLRSLTKFQKNLSPNCDSPCWNRPFYKFNGDRLGIHIGEFLDNLPASFDPTASSNFRAKNYQSFELGLDHLNDNPAYIRSQLERLEQQFDLVIILEHYMESIVLLKHRLCVPYELLYIKARNKGKYKREPLNEKQKSNFADFFKQDFEMYRFFNESLHRKIDMFGRDRMKEEIVKAKMVFKRCANNACKLSRPASEPPANITSKVKHYPSLDPKIYLKYMDENFGSCSNQASSYGKIKSINETGTYNRTCPYTDSPINTNFHDHITDFKKHGKK</sequence>
<dbReference type="GO" id="GO:0000139">
    <property type="term" value="C:Golgi membrane"/>
    <property type="evidence" value="ECO:0007669"/>
    <property type="project" value="UniProtKB-SubCell"/>
</dbReference>
<dbReference type="InParanoid" id="E4XG32"/>
<comment type="subcellular location">
    <subcellularLocation>
        <location evidence="1">Golgi apparatus membrane</location>
        <topology evidence="1">Single-pass type II membrane protein</topology>
    </subcellularLocation>
</comment>
<dbReference type="PANTHER" id="PTHR14647:SF87">
    <property type="entry name" value="PUTATIVE-RELATED"/>
    <property type="match status" value="1"/>
</dbReference>
<keyword evidence="7" id="KW-0333">Golgi apparatus</keyword>
<keyword evidence="9" id="KW-0325">Glycoprotein</keyword>
<evidence type="ECO:0000313" key="12">
    <source>
        <dbReference type="Proteomes" id="UP000001307"/>
    </source>
</evidence>
<evidence type="ECO:0000256" key="5">
    <source>
        <dbReference type="ARBA" id="ARBA00022968"/>
    </source>
</evidence>
<keyword evidence="5" id="KW-0735">Signal-anchor</keyword>